<dbReference type="Proteomes" id="UP000661691">
    <property type="component" value="Unassembled WGS sequence"/>
</dbReference>
<keyword evidence="2" id="KW-0815">Transposition</keyword>
<evidence type="ECO:0000256" key="1">
    <source>
        <dbReference type="ARBA" id="ARBA00010075"/>
    </source>
</evidence>
<dbReference type="SUPFAM" id="SSF53098">
    <property type="entry name" value="Ribonuclease H-like"/>
    <property type="match status" value="1"/>
</dbReference>
<dbReference type="RefSeq" id="WP_191142429.1">
    <property type="nucleotide sequence ID" value="NZ_JACXAH010000022.1"/>
</dbReference>
<reference evidence="7" key="1">
    <citation type="submission" date="2022-10" db="EMBL/GenBank/DDBJ databases">
        <title>A novel bacterium of genus Hazenella, isolated from South China Sea.</title>
        <authorList>
            <person name="Huang H."/>
            <person name="Mo K."/>
            <person name="Hu Y."/>
        </authorList>
    </citation>
    <scope>NUCLEOTIDE SEQUENCE [LARGE SCALE GENOMIC DNA]</scope>
    <source>
        <strain evidence="7">IB182357</strain>
    </source>
</reference>
<accession>A0A926RV85</accession>
<evidence type="ECO:0000259" key="5">
    <source>
        <dbReference type="Pfam" id="PF01609"/>
    </source>
</evidence>
<dbReference type="PANTHER" id="PTHR33258:SF1">
    <property type="entry name" value="TRANSPOSASE INSL FOR INSERTION SEQUENCE ELEMENT IS186A-RELATED"/>
    <property type="match status" value="1"/>
</dbReference>
<evidence type="ECO:0000313" key="6">
    <source>
        <dbReference type="EMBL" id="MBD1373304.1"/>
    </source>
</evidence>
<dbReference type="Pfam" id="PF01609">
    <property type="entry name" value="DDE_Tnp_1"/>
    <property type="match status" value="1"/>
</dbReference>
<dbReference type="AlphaFoldDB" id="A0A926RV85"/>
<evidence type="ECO:0000256" key="2">
    <source>
        <dbReference type="ARBA" id="ARBA00022578"/>
    </source>
</evidence>
<keyword evidence="4" id="KW-0233">DNA recombination</keyword>
<dbReference type="NCBIfam" id="NF033592">
    <property type="entry name" value="transpos_IS4_1"/>
    <property type="match status" value="1"/>
</dbReference>
<dbReference type="InterPro" id="IPR047952">
    <property type="entry name" value="Transpos_IS4"/>
</dbReference>
<gene>
    <name evidence="6" type="ORF">IC620_13195</name>
</gene>
<protein>
    <submittedName>
        <fullName evidence="6">IS4 family transposase</fullName>
    </submittedName>
</protein>
<feature type="domain" description="Transposase IS4-like" evidence="5">
    <location>
        <begin position="111"/>
        <end position="317"/>
    </location>
</feature>
<comment type="caution">
    <text evidence="6">The sequence shown here is derived from an EMBL/GenBank/DDBJ whole genome shotgun (WGS) entry which is preliminary data.</text>
</comment>
<evidence type="ECO:0000256" key="4">
    <source>
        <dbReference type="ARBA" id="ARBA00023172"/>
    </source>
</evidence>
<evidence type="ECO:0000313" key="7">
    <source>
        <dbReference type="Proteomes" id="UP000661691"/>
    </source>
</evidence>
<name>A0A926RV85_9BACL</name>
<dbReference type="InterPro" id="IPR012337">
    <property type="entry name" value="RNaseH-like_sf"/>
</dbReference>
<dbReference type="GO" id="GO:0003677">
    <property type="term" value="F:DNA binding"/>
    <property type="evidence" value="ECO:0007669"/>
    <property type="project" value="UniProtKB-KW"/>
</dbReference>
<dbReference type="PANTHER" id="PTHR33258">
    <property type="entry name" value="TRANSPOSASE INSL FOR INSERTION SEQUENCE ELEMENT IS186A-RELATED"/>
    <property type="match status" value="1"/>
</dbReference>
<dbReference type="EMBL" id="JACXAH010000022">
    <property type="protein sequence ID" value="MBD1373304.1"/>
    <property type="molecule type" value="Genomic_DNA"/>
</dbReference>
<keyword evidence="3" id="KW-0238">DNA-binding</keyword>
<comment type="similarity">
    <text evidence="1">Belongs to the transposase 11 family.</text>
</comment>
<dbReference type="InterPro" id="IPR002559">
    <property type="entry name" value="Transposase_11"/>
</dbReference>
<proteinExistence type="inferred from homology"/>
<keyword evidence="7" id="KW-1185">Reference proteome</keyword>
<dbReference type="GO" id="GO:0006313">
    <property type="term" value="P:DNA transposition"/>
    <property type="evidence" value="ECO:0007669"/>
    <property type="project" value="InterPro"/>
</dbReference>
<sequence>MRNSTTFTTIMQTAVIENEVKEIVKSTGYLDTGRKFTVYMLFQFLTIAAFGKWSGYREGVDIATSCGLPTVDRTTFSKKASSVPFDIFKRLFHLLISKCNRKTRRKLQLPSDLLLIDSTTVTVGKERLPWATYHGERSGVKLHVAFDATLEIPVQVRETIGTVHDGRIGEKLANFNYNLVQDRAYSKVSRFDEYSQRAQFFVTRIKNNLELTDSIASAFEENSNITCDITCKLGSVNCRSKKRFRVVSFQDINGNEIRVATNLYGTPVEEIAEMYKARWAVESFFRWIKQNLNVPTLFGTTQNAVYNQLFTALITYVVIKWIYESAKPLVLPCKSLSIKRFVRLLLLRDLPLEWKLALLSCLEKYQVNKIPIFG</sequence>
<evidence type="ECO:0000256" key="3">
    <source>
        <dbReference type="ARBA" id="ARBA00023125"/>
    </source>
</evidence>
<organism evidence="6 7">
    <name type="scientific">Polycladospora coralii</name>
    <dbReference type="NCBI Taxonomy" id="2771432"/>
    <lineage>
        <taxon>Bacteria</taxon>
        <taxon>Bacillati</taxon>
        <taxon>Bacillota</taxon>
        <taxon>Bacilli</taxon>
        <taxon>Bacillales</taxon>
        <taxon>Thermoactinomycetaceae</taxon>
        <taxon>Polycladospora</taxon>
    </lineage>
</organism>
<dbReference type="GO" id="GO:0004803">
    <property type="term" value="F:transposase activity"/>
    <property type="evidence" value="ECO:0007669"/>
    <property type="project" value="InterPro"/>
</dbReference>